<proteinExistence type="predicted"/>
<organism evidence="4 5">
    <name type="scientific">Edaphosphingomonas laterariae</name>
    <dbReference type="NCBI Taxonomy" id="861865"/>
    <lineage>
        <taxon>Bacteria</taxon>
        <taxon>Pseudomonadati</taxon>
        <taxon>Pseudomonadota</taxon>
        <taxon>Alphaproteobacteria</taxon>
        <taxon>Sphingomonadales</taxon>
        <taxon>Rhizorhabdaceae</taxon>
        <taxon>Edaphosphingomonas</taxon>
    </lineage>
</organism>
<keyword evidence="4" id="KW-0675">Receptor</keyword>
<evidence type="ECO:0000313" key="4">
    <source>
        <dbReference type="EMBL" id="SNS62280.1"/>
    </source>
</evidence>
<gene>
    <name evidence="4" type="ORF">SAMN06295912_110116</name>
</gene>
<accession>A0A239FZS3</accession>
<evidence type="ECO:0000313" key="5">
    <source>
        <dbReference type="Proteomes" id="UP000198281"/>
    </source>
</evidence>
<comment type="subcellular location">
    <subcellularLocation>
        <location evidence="1">Cell outer membrane</location>
    </subcellularLocation>
</comment>
<dbReference type="Proteomes" id="UP000198281">
    <property type="component" value="Unassembled WGS sequence"/>
</dbReference>
<sequence>MRVRSTARGKSSGRQHLIARIGDTLNLGANDTYTHRDLDDPGNAAFQPTGVPTHKGFAYADWSPIERLHVVPNIDIASDRWTVNTAGTRYYRTGSYVLANLRIDYELIDGLVVGVGGRNLFNDTYQLADGFPEPGRSFFLSVKAQY</sequence>
<reference evidence="5" key="1">
    <citation type="submission" date="2017-06" db="EMBL/GenBank/DDBJ databases">
        <authorList>
            <person name="Varghese N."/>
            <person name="Submissions S."/>
        </authorList>
    </citation>
    <scope>NUCLEOTIDE SEQUENCE [LARGE SCALE GENOMIC DNA]</scope>
    <source>
        <strain evidence="5">LNB2</strain>
    </source>
</reference>
<evidence type="ECO:0000256" key="3">
    <source>
        <dbReference type="ARBA" id="ARBA00023237"/>
    </source>
</evidence>
<keyword evidence="3" id="KW-0998">Cell outer membrane</keyword>
<evidence type="ECO:0000256" key="2">
    <source>
        <dbReference type="ARBA" id="ARBA00023136"/>
    </source>
</evidence>
<dbReference type="GO" id="GO:0009279">
    <property type="term" value="C:cell outer membrane"/>
    <property type="evidence" value="ECO:0007669"/>
    <property type="project" value="UniProtKB-SubCell"/>
</dbReference>
<keyword evidence="2" id="KW-0472">Membrane</keyword>
<dbReference type="AlphaFoldDB" id="A0A239FZS3"/>
<keyword evidence="5" id="KW-1185">Reference proteome</keyword>
<dbReference type="OrthoDB" id="9760333at2"/>
<evidence type="ECO:0000256" key="1">
    <source>
        <dbReference type="ARBA" id="ARBA00004442"/>
    </source>
</evidence>
<dbReference type="InterPro" id="IPR036942">
    <property type="entry name" value="Beta-barrel_TonB_sf"/>
</dbReference>
<dbReference type="Gene3D" id="2.40.170.20">
    <property type="entry name" value="TonB-dependent receptor, beta-barrel domain"/>
    <property type="match status" value="1"/>
</dbReference>
<protein>
    <submittedName>
        <fullName evidence="4">TonB dependent receptor</fullName>
    </submittedName>
</protein>
<dbReference type="SUPFAM" id="SSF56935">
    <property type="entry name" value="Porins"/>
    <property type="match status" value="1"/>
</dbReference>
<name>A0A239FZS3_9SPHN</name>
<dbReference type="EMBL" id="FZOS01000010">
    <property type="protein sequence ID" value="SNS62280.1"/>
    <property type="molecule type" value="Genomic_DNA"/>
</dbReference>